<protein>
    <submittedName>
        <fullName evidence="3">Serine hydrolase domain-containing protein</fullName>
        <ecNumber evidence="3">3.-.-.-</ecNumber>
    </submittedName>
</protein>
<dbReference type="EC" id="3.-.-.-" evidence="3"/>
<dbReference type="SUPFAM" id="SSF56601">
    <property type="entry name" value="beta-lactamase/transpeptidase-like"/>
    <property type="match status" value="1"/>
</dbReference>
<dbReference type="Pfam" id="PF00144">
    <property type="entry name" value="Beta-lactamase"/>
    <property type="match status" value="1"/>
</dbReference>
<dbReference type="InterPro" id="IPR001466">
    <property type="entry name" value="Beta-lactam-related"/>
</dbReference>
<gene>
    <name evidence="3" type="ORF">ACFONA_08755</name>
</gene>
<dbReference type="PANTHER" id="PTHR43283:SF7">
    <property type="entry name" value="BETA-LACTAMASE-RELATED DOMAIN-CONTAINING PROTEIN"/>
    <property type="match status" value="1"/>
</dbReference>
<dbReference type="GO" id="GO:0016787">
    <property type="term" value="F:hydrolase activity"/>
    <property type="evidence" value="ECO:0007669"/>
    <property type="project" value="UniProtKB-KW"/>
</dbReference>
<name>A0ABV7SVG1_9SPHN</name>
<dbReference type="EMBL" id="JBHRXP010000003">
    <property type="protein sequence ID" value="MFC3580252.1"/>
    <property type="molecule type" value="Genomic_DNA"/>
</dbReference>
<dbReference type="Proteomes" id="UP001595713">
    <property type="component" value="Unassembled WGS sequence"/>
</dbReference>
<dbReference type="RefSeq" id="WP_261295478.1">
    <property type="nucleotide sequence ID" value="NZ_JANQBK010000016.1"/>
</dbReference>
<organism evidence="3 4">
    <name type="scientific">Sphingomonas hylomeconis</name>
    <dbReference type="NCBI Taxonomy" id="1395958"/>
    <lineage>
        <taxon>Bacteria</taxon>
        <taxon>Pseudomonadati</taxon>
        <taxon>Pseudomonadota</taxon>
        <taxon>Alphaproteobacteria</taxon>
        <taxon>Sphingomonadales</taxon>
        <taxon>Sphingomonadaceae</taxon>
        <taxon>Sphingomonas</taxon>
    </lineage>
</organism>
<keyword evidence="4" id="KW-1185">Reference proteome</keyword>
<feature type="signal peptide" evidence="1">
    <location>
        <begin position="1"/>
        <end position="21"/>
    </location>
</feature>
<evidence type="ECO:0000313" key="3">
    <source>
        <dbReference type="EMBL" id="MFC3580252.1"/>
    </source>
</evidence>
<dbReference type="InterPro" id="IPR012338">
    <property type="entry name" value="Beta-lactam/transpept-like"/>
</dbReference>
<feature type="chain" id="PRO_5047303036" evidence="1">
    <location>
        <begin position="22"/>
        <end position="459"/>
    </location>
</feature>
<comment type="caution">
    <text evidence="3">The sequence shown here is derived from an EMBL/GenBank/DDBJ whole genome shotgun (WGS) entry which is preliminary data.</text>
</comment>
<feature type="domain" description="Beta-lactamase-related" evidence="2">
    <location>
        <begin position="157"/>
        <end position="435"/>
    </location>
</feature>
<reference evidence="4" key="1">
    <citation type="journal article" date="2019" name="Int. J. Syst. Evol. Microbiol.">
        <title>The Global Catalogue of Microorganisms (GCM) 10K type strain sequencing project: providing services to taxonomists for standard genome sequencing and annotation.</title>
        <authorList>
            <consortium name="The Broad Institute Genomics Platform"/>
            <consortium name="The Broad Institute Genome Sequencing Center for Infectious Disease"/>
            <person name="Wu L."/>
            <person name="Ma J."/>
        </authorList>
    </citation>
    <scope>NUCLEOTIDE SEQUENCE [LARGE SCALE GENOMIC DNA]</scope>
    <source>
        <strain evidence="4">KCTC 42739</strain>
    </source>
</reference>
<dbReference type="PANTHER" id="PTHR43283">
    <property type="entry name" value="BETA-LACTAMASE-RELATED"/>
    <property type="match status" value="1"/>
</dbReference>
<evidence type="ECO:0000259" key="2">
    <source>
        <dbReference type="Pfam" id="PF00144"/>
    </source>
</evidence>
<proteinExistence type="predicted"/>
<evidence type="ECO:0000313" key="4">
    <source>
        <dbReference type="Proteomes" id="UP001595713"/>
    </source>
</evidence>
<sequence length="459" mass="49366">MHRTVLSLIALSLAAPVAAQPATPTLYQRQIAAGYKALTLCSAMFNAGRRQADVEALELKGIYPEYDALVPTLPVAIDEGRVSVAVAYAPAMPPRVARWQANDGCTILPPGSDPLAVTSFSLHRPQPRPGSAARWPQGDGGIASLPAPVLDATVARAFDRASYGSGAETVSVVVLRNGKLVAERYAPGFGPFTANRTWSVAKSITGTLAGMAVKAGEVRVEAPADILTWHMPSLRLPDPRAAITLDNLLRMGSGLHSDTAGNRTDAIYFGGVPVDEETIAWPLEARPGTRFRYANNDILLVAQLLMATNPDEQPENYADHRLFAPLGMDHTIAERDWHGNYVLSSQVWSTARDFARLGQFWLQDGVWAGRRMLPAGWMKYMTTPSGPQPENGPGYGATLWLFGPTQGLPEGSYAAQGNRGQYIMVIPSQQLVVVRRGEDPGAARFDIARFAADVAAATK</sequence>
<keyword evidence="3" id="KW-0378">Hydrolase</keyword>
<accession>A0ABV7SVG1</accession>
<dbReference type="Gene3D" id="3.40.710.10">
    <property type="entry name" value="DD-peptidase/beta-lactamase superfamily"/>
    <property type="match status" value="1"/>
</dbReference>
<keyword evidence="1" id="KW-0732">Signal</keyword>
<evidence type="ECO:0000256" key="1">
    <source>
        <dbReference type="SAM" id="SignalP"/>
    </source>
</evidence>
<dbReference type="InterPro" id="IPR050789">
    <property type="entry name" value="Diverse_Enzym_Activities"/>
</dbReference>